<dbReference type="Proteomes" id="UP000182544">
    <property type="component" value="Unassembled WGS sequence"/>
</dbReference>
<organism evidence="3 4">
    <name type="scientific">Flaviramulus basaltis</name>
    <dbReference type="NCBI Taxonomy" id="369401"/>
    <lineage>
        <taxon>Bacteria</taxon>
        <taxon>Pseudomonadati</taxon>
        <taxon>Bacteroidota</taxon>
        <taxon>Flavobacteriia</taxon>
        <taxon>Flavobacteriales</taxon>
        <taxon>Flavobacteriaceae</taxon>
        <taxon>Flaviramulus</taxon>
    </lineage>
</organism>
<feature type="compositionally biased region" description="Polar residues" evidence="1">
    <location>
        <begin position="28"/>
        <end position="47"/>
    </location>
</feature>
<evidence type="ECO:0000313" key="4">
    <source>
        <dbReference type="Proteomes" id="UP000182544"/>
    </source>
</evidence>
<sequence>MKNLKFLTTLLFISILSLTSCQDEIDNENGQNPNTNSAQSPTANNLERSSMYDGSFDDFLDGASCSSILFPVTATINNTDVTLISQADYALVLSILGEFTNDDDNIQFQFPLSVKLSNYTEVEVANQTEYDALINACSQAENTGEDAINCLNIDFPITILTYSLNFEQTGSVVIESEQQLYAYMNSFGNDELFAVNYPITANLNGQSNTVIEITSDMDLQAHITDCLANDDAMDEAEENAQNLENILVEGAFKVESFINTGVNTANDYADYTIDFANDLSCLAQNTVNTTINDVEGTYEVASELEVYLTLTFSGNATFELLNNTWEVTSYSNSSISLQSTTNAAITLVLTQI</sequence>
<evidence type="ECO:0000256" key="1">
    <source>
        <dbReference type="SAM" id="MobiDB-lite"/>
    </source>
</evidence>
<protein>
    <submittedName>
        <fullName evidence="3">Uncharacterized protein</fullName>
    </submittedName>
</protein>
<dbReference type="PROSITE" id="PS51257">
    <property type="entry name" value="PROKAR_LIPOPROTEIN"/>
    <property type="match status" value="1"/>
</dbReference>
<gene>
    <name evidence="3" type="ORF">SAMN05428642_10130</name>
</gene>
<reference evidence="3 4" key="1">
    <citation type="submission" date="2016-10" db="EMBL/GenBank/DDBJ databases">
        <authorList>
            <person name="de Groot N.N."/>
        </authorList>
    </citation>
    <scope>NUCLEOTIDE SEQUENCE [LARGE SCALE GENOMIC DNA]</scope>
    <source>
        <strain evidence="3 4">DSM 18180</strain>
    </source>
</reference>
<evidence type="ECO:0000313" key="3">
    <source>
        <dbReference type="EMBL" id="SFZ89198.1"/>
    </source>
</evidence>
<dbReference type="AlphaFoldDB" id="A0A1K2IAD6"/>
<keyword evidence="4" id="KW-1185">Reference proteome</keyword>
<dbReference type="RefSeq" id="WP_072399534.1">
    <property type="nucleotide sequence ID" value="NZ_FPKV01000001.1"/>
</dbReference>
<feature type="region of interest" description="Disordered" evidence="1">
    <location>
        <begin position="26"/>
        <end position="47"/>
    </location>
</feature>
<proteinExistence type="predicted"/>
<feature type="signal peptide" evidence="2">
    <location>
        <begin position="1"/>
        <end position="22"/>
    </location>
</feature>
<dbReference type="OrthoDB" id="832379at2"/>
<evidence type="ECO:0000256" key="2">
    <source>
        <dbReference type="SAM" id="SignalP"/>
    </source>
</evidence>
<dbReference type="EMBL" id="FPKV01000001">
    <property type="protein sequence ID" value="SFZ89198.1"/>
    <property type="molecule type" value="Genomic_DNA"/>
</dbReference>
<dbReference type="STRING" id="369401.SAMN05428642_10130"/>
<accession>A0A1K2IAD6</accession>
<feature type="chain" id="PRO_5012995751" evidence="2">
    <location>
        <begin position="23"/>
        <end position="352"/>
    </location>
</feature>
<name>A0A1K2IAD6_9FLAO</name>
<keyword evidence="2" id="KW-0732">Signal</keyword>